<evidence type="ECO:0000259" key="1">
    <source>
        <dbReference type="Pfam" id="PF14243"/>
    </source>
</evidence>
<dbReference type="Pfam" id="PF14243">
    <property type="entry name" value="R2K_3"/>
    <property type="match status" value="1"/>
</dbReference>
<feature type="domain" description="ATP-grasp" evidence="1">
    <location>
        <begin position="39"/>
        <end position="223"/>
    </location>
</feature>
<name>A0A0J8U845_9MYCO</name>
<dbReference type="PATRIC" id="fig|451644.5.peg.3038"/>
<evidence type="ECO:0000313" key="2">
    <source>
        <dbReference type="EMBL" id="KMV17693.1"/>
    </source>
</evidence>
<organism evidence="2 3">
    <name type="scientific">Mycolicibacterium conceptionense</name>
    <dbReference type="NCBI Taxonomy" id="451644"/>
    <lineage>
        <taxon>Bacteria</taxon>
        <taxon>Bacillati</taxon>
        <taxon>Actinomycetota</taxon>
        <taxon>Actinomycetes</taxon>
        <taxon>Mycobacteriales</taxon>
        <taxon>Mycobacteriaceae</taxon>
        <taxon>Mycolicibacterium</taxon>
    </lineage>
</organism>
<gene>
    <name evidence="2" type="ORF">ACT17_14710</name>
</gene>
<comment type="caution">
    <text evidence="2">The sequence shown here is derived from an EMBL/GenBank/DDBJ whole genome shotgun (WGS) entry which is preliminary data.</text>
</comment>
<accession>A0A0J8U845</accession>
<protein>
    <recommendedName>
        <fullName evidence="1">ATP-grasp domain-containing protein</fullName>
    </recommendedName>
</protein>
<evidence type="ECO:0000313" key="3">
    <source>
        <dbReference type="Proteomes" id="UP000037594"/>
    </source>
</evidence>
<dbReference type="AlphaFoldDB" id="A0A0J8U845"/>
<reference evidence="2 3" key="1">
    <citation type="submission" date="2015-06" db="EMBL/GenBank/DDBJ databases">
        <title>Genome sequence of Mycobacterium conceptionense strain MLE.</title>
        <authorList>
            <person name="Greninger A.L."/>
            <person name="Cunningham G."/>
            <person name="Chiu C.Y."/>
            <person name="Miller S."/>
        </authorList>
    </citation>
    <scope>NUCLEOTIDE SEQUENCE [LARGE SCALE GENOMIC DNA]</scope>
    <source>
        <strain evidence="2 3">MLE</strain>
    </source>
</reference>
<dbReference type="InterPro" id="IPR025643">
    <property type="entry name" value="R2K_3"/>
</dbReference>
<dbReference type="Proteomes" id="UP000037594">
    <property type="component" value="Unassembled WGS sequence"/>
</dbReference>
<proteinExistence type="predicted"/>
<sequence length="252" mass="28055">MRADLGLDLDAAEDPAAFLWCPGGWAAPAVARHARVRLSSAGPKWLDDLDVRLRGRDIRTSTAEELISSAQTCLPARVFAKLPEAKHEMFEAQVRSVGELVEDLRRLPGDEPVQVQTPVEFLYEVRCWVLRGDVVARAVYMPGVARERWSQVNSPERDAEAARWLSSVISGARPDMPEAVVIDVGWCADPVAGRPGWRIIEANAPWSSDWYEADDLAAVIEAIIVSQSDVPDRWLWRPSPLLMRQAAGLLRR</sequence>
<dbReference type="EMBL" id="LFOD01000012">
    <property type="protein sequence ID" value="KMV17693.1"/>
    <property type="molecule type" value="Genomic_DNA"/>
</dbReference>